<accession>A0A0F9LEP2</accession>
<dbReference type="InterPro" id="IPR029060">
    <property type="entry name" value="PIN-like_dom_sf"/>
</dbReference>
<dbReference type="GO" id="GO:0003677">
    <property type="term" value="F:DNA binding"/>
    <property type="evidence" value="ECO:0007669"/>
    <property type="project" value="InterPro"/>
</dbReference>
<name>A0A0F9LEP2_9ZZZZ</name>
<dbReference type="PANTHER" id="PTHR42646">
    <property type="entry name" value="FLAP ENDONUCLEASE XNI"/>
    <property type="match status" value="1"/>
</dbReference>
<sequence>MAFDQFTELRRVILPKLGFNNVFMQAGYEADDLIAKAVQDNDNKYHTIVVSTDQDMYQLLDQCAIYNFKTKKKLHQSFFIEKYFIPCYDWANVKAIAGCSGDNVTGIEGVGEIKAVQYLRDKLPSGVIKERIKSKEGQEIIKRNLPMVKLPFEGRRKLDMRLKKNNLTKKQFIDVFVDYGFQSFLKPEALQKWVEAFDL</sequence>
<dbReference type="InterPro" id="IPR020046">
    <property type="entry name" value="5-3_exonucl_a-hlix_arch_N"/>
</dbReference>
<dbReference type="InterPro" id="IPR036279">
    <property type="entry name" value="5-3_exonuclease_C_sf"/>
</dbReference>
<dbReference type="Gene3D" id="3.40.50.1010">
    <property type="entry name" value="5'-nuclease"/>
    <property type="match status" value="1"/>
</dbReference>
<reference evidence="2" key="1">
    <citation type="journal article" date="2015" name="Nature">
        <title>Complex archaea that bridge the gap between prokaryotes and eukaryotes.</title>
        <authorList>
            <person name="Spang A."/>
            <person name="Saw J.H."/>
            <person name="Jorgensen S.L."/>
            <person name="Zaremba-Niedzwiedzka K."/>
            <person name="Martijn J."/>
            <person name="Lind A.E."/>
            <person name="van Eijk R."/>
            <person name="Schleper C."/>
            <person name="Guy L."/>
            <person name="Ettema T.J."/>
        </authorList>
    </citation>
    <scope>NUCLEOTIDE SEQUENCE</scope>
</reference>
<dbReference type="AlphaFoldDB" id="A0A0F9LEP2"/>
<dbReference type="SUPFAM" id="SSF47807">
    <property type="entry name" value="5' to 3' exonuclease, C-terminal subdomain"/>
    <property type="match status" value="1"/>
</dbReference>
<organism evidence="2">
    <name type="scientific">marine sediment metagenome</name>
    <dbReference type="NCBI Taxonomy" id="412755"/>
    <lineage>
        <taxon>unclassified sequences</taxon>
        <taxon>metagenomes</taxon>
        <taxon>ecological metagenomes</taxon>
    </lineage>
</organism>
<dbReference type="Gene3D" id="1.10.150.20">
    <property type="entry name" value="5' to 3' exonuclease, C-terminal subdomain"/>
    <property type="match status" value="1"/>
</dbReference>
<dbReference type="GO" id="GO:0017108">
    <property type="term" value="F:5'-flap endonuclease activity"/>
    <property type="evidence" value="ECO:0007669"/>
    <property type="project" value="InterPro"/>
</dbReference>
<feature type="domain" description="5'-3' exonuclease alpha-helical arch N-terminal" evidence="1">
    <location>
        <begin position="13"/>
        <end position="83"/>
    </location>
</feature>
<dbReference type="Pfam" id="PF02739">
    <property type="entry name" value="5_3_exonuc_N"/>
    <property type="match status" value="1"/>
</dbReference>
<dbReference type="EMBL" id="LAZR01007368">
    <property type="protein sequence ID" value="KKM85711.1"/>
    <property type="molecule type" value="Genomic_DNA"/>
</dbReference>
<evidence type="ECO:0000313" key="2">
    <source>
        <dbReference type="EMBL" id="KKM85711.1"/>
    </source>
</evidence>
<dbReference type="GO" id="GO:0033567">
    <property type="term" value="P:DNA replication, Okazaki fragment processing"/>
    <property type="evidence" value="ECO:0007669"/>
    <property type="project" value="InterPro"/>
</dbReference>
<dbReference type="InterPro" id="IPR038969">
    <property type="entry name" value="FEN"/>
</dbReference>
<dbReference type="SUPFAM" id="SSF88723">
    <property type="entry name" value="PIN domain-like"/>
    <property type="match status" value="1"/>
</dbReference>
<evidence type="ECO:0000259" key="1">
    <source>
        <dbReference type="Pfam" id="PF02739"/>
    </source>
</evidence>
<protein>
    <recommendedName>
        <fullName evidence="1">5'-3' exonuclease alpha-helical arch N-terminal domain-containing protein</fullName>
    </recommendedName>
</protein>
<gene>
    <name evidence="2" type="ORF">LCGC14_1286330</name>
</gene>
<proteinExistence type="predicted"/>
<dbReference type="PANTHER" id="PTHR42646:SF2">
    <property type="entry name" value="5'-3' EXONUCLEASE FAMILY PROTEIN"/>
    <property type="match status" value="1"/>
</dbReference>
<comment type="caution">
    <text evidence="2">The sequence shown here is derived from an EMBL/GenBank/DDBJ whole genome shotgun (WGS) entry which is preliminary data.</text>
</comment>